<evidence type="ECO:0000313" key="2">
    <source>
        <dbReference type="Proteomes" id="UP000005713"/>
    </source>
</evidence>
<comment type="caution">
    <text evidence="1">The sequence shown here is derived from an EMBL/GenBank/DDBJ whole genome shotgun (WGS) entry which is preliminary data.</text>
</comment>
<dbReference type="Proteomes" id="UP000005713">
    <property type="component" value="Unassembled WGS sequence"/>
</dbReference>
<sequence>MPLYAMRMSKASPGGLTVSGFVFAERRVAPAAALRVVTEAKTVPTKTDDLFVPPALVAATPDHLTQGGMTA</sequence>
<keyword evidence="2" id="KW-1185">Reference proteome</keyword>
<reference evidence="1 2" key="1">
    <citation type="submission" date="2006-06" db="EMBL/GenBank/DDBJ databases">
        <authorList>
            <person name="Moran M.A."/>
            <person name="Ferriera S."/>
            <person name="Johnson J."/>
            <person name="Kravitz S."/>
            <person name="Beeson K."/>
            <person name="Sutton G."/>
            <person name="Rogers Y.-H."/>
            <person name="Friedman R."/>
            <person name="Frazier M."/>
            <person name="Venter J.C."/>
        </authorList>
    </citation>
    <scope>NUCLEOTIDE SEQUENCE [LARGE SCALE GENOMIC DNA]</scope>
    <source>
        <strain evidence="1 2">E-37</strain>
    </source>
</reference>
<name>A3K374_SAGS3</name>
<dbReference type="EMBL" id="AAYA01000005">
    <property type="protein sequence ID" value="EBA08633.1"/>
    <property type="molecule type" value="Genomic_DNA"/>
</dbReference>
<gene>
    <name evidence="1" type="ORF">SSE37_17513</name>
</gene>
<dbReference type="RefSeq" id="WP_005858665.1">
    <property type="nucleotide sequence ID" value="NZ_AAYA01000005.1"/>
</dbReference>
<accession>A3K374</accession>
<organism evidence="1 2">
    <name type="scientific">Sagittula stellata (strain ATCC 700073 / DSM 11524 / E-37)</name>
    <dbReference type="NCBI Taxonomy" id="388399"/>
    <lineage>
        <taxon>Bacteria</taxon>
        <taxon>Pseudomonadati</taxon>
        <taxon>Pseudomonadota</taxon>
        <taxon>Alphaproteobacteria</taxon>
        <taxon>Rhodobacterales</taxon>
        <taxon>Roseobacteraceae</taxon>
        <taxon>Sagittula</taxon>
    </lineage>
</organism>
<protein>
    <submittedName>
        <fullName evidence="1">Uncharacterized protein</fullName>
    </submittedName>
</protein>
<dbReference type="AlphaFoldDB" id="A3K374"/>
<evidence type="ECO:0000313" key="1">
    <source>
        <dbReference type="EMBL" id="EBA08633.1"/>
    </source>
</evidence>
<proteinExistence type="predicted"/>